<proteinExistence type="predicted"/>
<protein>
    <submittedName>
        <fullName evidence="1">Uncharacterized protein</fullName>
    </submittedName>
</protein>
<dbReference type="EMBL" id="VSSQ01000327">
    <property type="protein sequence ID" value="MPL91377.1"/>
    <property type="molecule type" value="Genomic_DNA"/>
</dbReference>
<gene>
    <name evidence="1" type="ORF">SDC9_37445</name>
</gene>
<accession>A0A644VJF7</accession>
<evidence type="ECO:0000313" key="1">
    <source>
        <dbReference type="EMBL" id="MPL91377.1"/>
    </source>
</evidence>
<organism evidence="1">
    <name type="scientific">bioreactor metagenome</name>
    <dbReference type="NCBI Taxonomy" id="1076179"/>
    <lineage>
        <taxon>unclassified sequences</taxon>
        <taxon>metagenomes</taxon>
        <taxon>ecological metagenomes</taxon>
    </lineage>
</organism>
<dbReference type="AlphaFoldDB" id="A0A644VJF7"/>
<sequence length="279" mass="33050">MKRLIFLLILFLSLVSFSQDCIIDTIKFDKYLQNQGRIYKCDEIYANQIIDILESEDYYLGVKKPISNRYLEIELNTRHYFIFIFDIIDTKRVSIEKEGRLKTKSPSYGKFTIAKNKLILVYSHFPFLEEQEQDTIKETINVLSLCVVNSLKETEHINTCIVENRLEEENGDYFINLIKSDRCSYLLDTVKFVSVIRYEDTCKTGYQVIITVANLNYGSKDFALKLISRFKNDSITNLRLKAWNYITMINQGENNLFICVEDRYYKDKWEDLVLKHLNF</sequence>
<name>A0A644VJF7_9ZZZZ</name>
<comment type="caution">
    <text evidence="1">The sequence shown here is derived from an EMBL/GenBank/DDBJ whole genome shotgun (WGS) entry which is preliminary data.</text>
</comment>
<reference evidence="1" key="1">
    <citation type="submission" date="2019-08" db="EMBL/GenBank/DDBJ databases">
        <authorList>
            <person name="Kucharzyk K."/>
            <person name="Murdoch R.W."/>
            <person name="Higgins S."/>
            <person name="Loffler F."/>
        </authorList>
    </citation>
    <scope>NUCLEOTIDE SEQUENCE</scope>
</reference>